<dbReference type="EMBL" id="CP054857">
    <property type="protein sequence ID" value="QVM86446.1"/>
    <property type="molecule type" value="Genomic_DNA"/>
</dbReference>
<name>A0ABX8EB56_9SPHN</name>
<dbReference type="RefSeq" id="WP_213504607.1">
    <property type="nucleotide sequence ID" value="NZ_CP054857.1"/>
</dbReference>
<evidence type="ECO:0000313" key="2">
    <source>
        <dbReference type="Proteomes" id="UP000677126"/>
    </source>
</evidence>
<keyword evidence="1" id="KW-0614">Plasmid</keyword>
<evidence type="ECO:0000313" key="1">
    <source>
        <dbReference type="EMBL" id="QVM86446.1"/>
    </source>
</evidence>
<proteinExistence type="predicted"/>
<geneLocation type="plasmid" evidence="1 2">
    <name>unnamed1</name>
</geneLocation>
<accession>A0ABX8EB56</accession>
<protein>
    <submittedName>
        <fullName evidence="1">Uncharacterized protein</fullName>
    </submittedName>
</protein>
<reference evidence="1 2" key="1">
    <citation type="submission" date="2020-06" db="EMBL/GenBank/DDBJ databases">
        <title>Novosphingobium sp. strain 502str22.</title>
        <authorList>
            <person name="Chen J."/>
            <person name="Zhu S."/>
            <person name="Yang J."/>
        </authorList>
    </citation>
    <scope>NUCLEOTIDE SEQUENCE [LARGE SCALE GENOMIC DNA]</scope>
    <source>
        <strain evidence="1 2">502str22</strain>
        <plasmid evidence="1 2">unnamed1</plasmid>
    </source>
</reference>
<organism evidence="1 2">
    <name type="scientific">Novosphingobium decolorationis</name>
    <dbReference type="NCBI Taxonomy" id="2698673"/>
    <lineage>
        <taxon>Bacteria</taxon>
        <taxon>Pseudomonadati</taxon>
        <taxon>Pseudomonadota</taxon>
        <taxon>Alphaproteobacteria</taxon>
        <taxon>Sphingomonadales</taxon>
        <taxon>Sphingomonadaceae</taxon>
        <taxon>Novosphingobium</taxon>
    </lineage>
</organism>
<keyword evidence="2" id="KW-1185">Reference proteome</keyword>
<gene>
    <name evidence="1" type="ORF">HT578_21820</name>
</gene>
<dbReference type="Proteomes" id="UP000677126">
    <property type="component" value="Plasmid unnamed1"/>
</dbReference>
<sequence length="113" mass="12576">MTEIAALFPRWASTWGELARTNALARSQCRCCGMQQRVDVSIQILRFGANGSPIDLRDKCMVVGCHGSVFYLVARTYGRQWITMDTRREPRKAVAPGVNAVSLDLGSRSARSR</sequence>